<dbReference type="Proteomes" id="UP000604825">
    <property type="component" value="Unassembled WGS sequence"/>
</dbReference>
<evidence type="ECO:0000313" key="3">
    <source>
        <dbReference type="Proteomes" id="UP000604825"/>
    </source>
</evidence>
<protein>
    <submittedName>
        <fullName evidence="2">Uncharacterized protein</fullName>
    </submittedName>
</protein>
<keyword evidence="3" id="KW-1185">Reference proteome</keyword>
<dbReference type="PANTHER" id="PTHR33085">
    <property type="entry name" value="OS12G0113100 PROTEIN-RELATED"/>
    <property type="match status" value="1"/>
</dbReference>
<sequence length="440" mass="48576">MALGTSISTSTLSTFLDARSLHTVAHILCVSYGPAATALSALTHANEQSHWISVRRCRGRCGMPRLMRGSKRRRKNKDGGESSAYLRSPREEEESFFRASWRVCLRGGASIPGGGAWSRGAHPLHPRGCSRRRRPTPALRQARHVLRRSWVAARRHGPRIVGLGFDRTSIYDPKTFTEVLGPRLLYPMMDPILIPHGSELYALSCCPAVVGEVEFMPWFFVFDLNLPYVGGAAGWREMPPPPIFPCRLNPLEYRNSPEVRVASYAMVGSHIVLSVQQDKGTCALDVDTKKWEMVDSKNLPFIGHAVPLGGHHFVACSKARDGAAAVFFMEVAPPGTTSTGKTELSITESLVESKGIVPGHFWCAMGMGRFSSIDIRSVDPGPEGKLEKARIVHRTYSQVEGDDARTNSVVIVKQQRQIYKLHDRSCHLAYPLPVVAALTL</sequence>
<feature type="region of interest" description="Disordered" evidence="1">
    <location>
        <begin position="63"/>
        <end position="87"/>
    </location>
</feature>
<dbReference type="OrthoDB" id="673005at2759"/>
<dbReference type="InterPro" id="IPR012871">
    <property type="entry name" value="DUF1668_ORYSA"/>
</dbReference>
<organism evidence="2 3">
    <name type="scientific">Miscanthus lutarioriparius</name>
    <dbReference type="NCBI Taxonomy" id="422564"/>
    <lineage>
        <taxon>Eukaryota</taxon>
        <taxon>Viridiplantae</taxon>
        <taxon>Streptophyta</taxon>
        <taxon>Embryophyta</taxon>
        <taxon>Tracheophyta</taxon>
        <taxon>Spermatophyta</taxon>
        <taxon>Magnoliopsida</taxon>
        <taxon>Liliopsida</taxon>
        <taxon>Poales</taxon>
        <taxon>Poaceae</taxon>
        <taxon>PACMAD clade</taxon>
        <taxon>Panicoideae</taxon>
        <taxon>Andropogonodae</taxon>
        <taxon>Andropogoneae</taxon>
        <taxon>Saccharinae</taxon>
        <taxon>Miscanthus</taxon>
    </lineage>
</organism>
<dbReference type="InterPro" id="IPR015915">
    <property type="entry name" value="Kelch-typ_b-propeller"/>
</dbReference>
<evidence type="ECO:0000313" key="2">
    <source>
        <dbReference type="EMBL" id="CAD6218641.1"/>
    </source>
</evidence>
<evidence type="ECO:0000256" key="1">
    <source>
        <dbReference type="SAM" id="MobiDB-lite"/>
    </source>
</evidence>
<name>A0A811NBC7_9POAL</name>
<accession>A0A811NBC7</accession>
<dbReference type="SUPFAM" id="SSF117281">
    <property type="entry name" value="Kelch motif"/>
    <property type="match status" value="1"/>
</dbReference>
<proteinExistence type="predicted"/>
<reference evidence="2" key="1">
    <citation type="submission" date="2020-10" db="EMBL/GenBank/DDBJ databases">
        <authorList>
            <person name="Han B."/>
            <person name="Lu T."/>
            <person name="Zhao Q."/>
            <person name="Huang X."/>
            <person name="Zhao Y."/>
        </authorList>
    </citation>
    <scope>NUCLEOTIDE SEQUENCE</scope>
</reference>
<dbReference type="Pfam" id="PF07893">
    <property type="entry name" value="DUF1668"/>
    <property type="match status" value="1"/>
</dbReference>
<gene>
    <name evidence="2" type="ORF">NCGR_LOCUS12492</name>
</gene>
<comment type="caution">
    <text evidence="2">The sequence shown here is derived from an EMBL/GenBank/DDBJ whole genome shotgun (WGS) entry which is preliminary data.</text>
</comment>
<dbReference type="AlphaFoldDB" id="A0A811NBC7"/>
<dbReference type="EMBL" id="CAJGYO010000003">
    <property type="protein sequence ID" value="CAD6218641.1"/>
    <property type="molecule type" value="Genomic_DNA"/>
</dbReference>
<dbReference type="PANTHER" id="PTHR33085:SF127">
    <property type="entry name" value="EXPRESSED PROTEIN"/>
    <property type="match status" value="1"/>
</dbReference>